<evidence type="ECO:0000256" key="4">
    <source>
        <dbReference type="ARBA" id="ARBA00023306"/>
    </source>
</evidence>
<dbReference type="GO" id="GO:0008104">
    <property type="term" value="P:intracellular protein localization"/>
    <property type="evidence" value="ECO:0007669"/>
    <property type="project" value="TreeGrafter"/>
</dbReference>
<feature type="region of interest" description="Disordered" evidence="5">
    <location>
        <begin position="579"/>
        <end position="610"/>
    </location>
</feature>
<dbReference type="GO" id="GO:0035091">
    <property type="term" value="F:phosphatidylinositol binding"/>
    <property type="evidence" value="ECO:0007669"/>
    <property type="project" value="TreeGrafter"/>
</dbReference>
<evidence type="ECO:0000313" key="7">
    <source>
        <dbReference type="Proteomes" id="UP000887562"/>
    </source>
</evidence>
<feature type="region of interest" description="Disordered" evidence="5">
    <location>
        <begin position="1923"/>
        <end position="1942"/>
    </location>
</feature>
<dbReference type="GO" id="GO:0007155">
    <property type="term" value="P:cell adhesion"/>
    <property type="evidence" value="ECO:0007669"/>
    <property type="project" value="TreeGrafter"/>
</dbReference>
<dbReference type="Pfam" id="PF00595">
    <property type="entry name" value="PDZ"/>
    <property type="match status" value="3"/>
</dbReference>
<keyword evidence="4" id="KW-0131">Cell cycle</keyword>
<dbReference type="Pfam" id="PF12053">
    <property type="entry name" value="Par3_HAL_N_term"/>
    <property type="match status" value="1"/>
</dbReference>
<feature type="compositionally biased region" description="Basic residues" evidence="5">
    <location>
        <begin position="1466"/>
        <end position="1485"/>
    </location>
</feature>
<dbReference type="WBParaSite" id="maker-E.canG7_contigs_4758-snap-gene-1.51-mRNA-1">
    <property type="protein sequence ID" value="maker-E.canG7_contigs_4758-snap-gene-1.51-mRNA-1"/>
    <property type="gene ID" value="EcG7_00917"/>
</dbReference>
<feature type="compositionally biased region" description="Polar residues" evidence="5">
    <location>
        <begin position="1525"/>
        <end position="1537"/>
    </location>
</feature>
<keyword evidence="2" id="KW-0132">Cell division</keyword>
<dbReference type="InterPro" id="IPR021922">
    <property type="entry name" value="Par3/HAL_N"/>
</dbReference>
<feature type="domain" description="PDZ" evidence="6">
    <location>
        <begin position="927"/>
        <end position="1000"/>
    </location>
</feature>
<feature type="compositionally biased region" description="Low complexity" evidence="5">
    <location>
        <begin position="1405"/>
        <end position="1421"/>
    </location>
</feature>
<keyword evidence="7" id="KW-1185">Reference proteome</keyword>
<feature type="region of interest" description="Disordered" evidence="5">
    <location>
        <begin position="1448"/>
        <end position="1490"/>
    </location>
</feature>
<keyword evidence="3" id="KW-0677">Repeat</keyword>
<evidence type="ECO:0000256" key="2">
    <source>
        <dbReference type="ARBA" id="ARBA00022618"/>
    </source>
</evidence>
<feature type="compositionally biased region" description="Acidic residues" evidence="5">
    <location>
        <begin position="344"/>
        <end position="360"/>
    </location>
</feature>
<dbReference type="PROSITE" id="PS50106">
    <property type="entry name" value="PDZ"/>
    <property type="match status" value="3"/>
</dbReference>
<feature type="region of interest" description="Disordered" evidence="5">
    <location>
        <begin position="392"/>
        <end position="420"/>
    </location>
</feature>
<sequence>MKVTVAFGEMKIVVPCGSGDFSVKELAAKAVYRMKHSMKSSSDLDRILVQSLSISRDGGILDWDDLVSDVLDDREQLVAQYSIESSLHGPGFSSPSFTPAPTLAPLVFEISRIHHPPGDQDPGSSNSKVLLSHARIGYSNVADSSSSSLSLSSGSLGGGGAGSGGGVGSNTLHHQHHHHQLSRNPHEQCIASCRHPRASEYPNHQHYHRSIAYQHPVNEIEISSAGIFEDQNKADSGYKSDHIRLFCDLPSRATGRQTLVTPPLPPPIVFDYDKNAVSTTLLQHSVNKVTPQSPTTFETPSSNPHSELSFPASDNSVMDKLSEVLSRRRAHLRSNWDYVKSNYTEDDEEPDADDDEDDVDEDDFMEVSDAISGKGTAFLTSSIAMPTTPIAETSMTTSSSGKRSTTTTGTDGEGGNFSDEGLSTVRRVVQPKETEFPPCPGTSKSSFPVAQTSKALEPLISFADVTQKNSQFPDWASFQQRQSAFADRQRVCTPPISSVRRTIPEEREDGKLEANQGNLACSQPLVKAKAKSFVPGVFGPSQKTIQALGDEGTEEEAEAEEDYPMLRLDYRLKGDGQHVDMMVKSPPKSNPVSPLPAADEPHQSTRPSHRGLTTPAVLQWLESTQAATQAEGGGISPFATPSSIISGSSSVAHTSTVGCDDETISASQHDLVSRVIRRNVREASEDLRRGFFLAGYQSEPLTIRFTNTMPGENLGIQIKPIFAEPSEIMSFAGGMPLHPNANGKWQVGADEAGLEVHAIMPNGRVAREGLLSVGDRILSINDTSLIGVPFDKGRDIFQEALKNHELALQVLPYTGKITRSVSTANYPSRCPTPPVLPTREVGAVVTDGEKPTCGLVMVVDHSGKAKEVATSKPGPPPPPRRSPHTALSQQQQQTDEIHAKVTPVLPLRQKQEVAQPRVLTSGPETKTVRLRKGASGLGFSLTSRDQHQRKPNCLVFIKNILPGGAALLDGNLKPGDRLLMVDDKDVSELGQTATVALLREKPIGSLVTLVVSSGPHHQEPNCSSTKNSDETHSDRIVSSQIEGSKEDFLKYFAVDPTLVKLHTFEIPISCDSKNEATEHAGPKPSNRSFSTPASLLASAFTLGVSVRVRPLNPEDCSPTVLETAVKAVVTTTTVTSADDASNTKVCEDCSKNGVFVRTVIPGGAAHKDGRLQVEDRLLAIDDRPLSCLSSSDALRLLKTSISRITADREPFVRLLVARRIRDVAVEPQLLQLPQLSATEVLFRRHGSPPKLRRGEGANSGSLDSLLVDAANRVNSFVVSANVHQTAQGEAPQPSTSTNGTRQQSSAFKNNQETLFGKKQFNQSNSLRKYSSLEALRSPKLLPEAPAQIDSHESSAKAETSTLGVKQEHPDSAKTDSSATSDTATFATATSGPRSGQIYRCDSQGTVDTTTESDSTTLNDLSGRGAGDQLSDSSSYDVLAVGASRLYGDEKSTSGAISEPEILPSLQRRRRRLRKKTGKARVGSRSHRYDGGNMHQRTVVVVKQPKIDLDNMVVVAFDRIQASGGLQESVAVQTSPSEENMDCSDLQRRRTTGRGTGFWRKGKATSEDKSVGSSEKPQEVQQSKRNHPSESALKKLLRFVKPSGRSHSECTAPVARIFSGRNLDRGTVAYTSTHHPSLRLPVRNPLPTDLACASMGAAGHLIWDSSHLQIHRPRLVGDRPRVLLHRTWNPMDPTLLNANGTPIPTFQASLSQTKNQPPPIPFPLDQDLKATSPSLGVSSPLDEGNYVSLGQQQNYAELAFSPTPKQHQQQRQTVHLVPGSADSTLAHIPPPMAALSLTKLKSVLSSCPPQQPPPGEEAEGLASSPTTTLDAMARSGSGGGDASNTNKCTINQLYDMNLSCCSTAYESIVDASDFRVPMEICLWMCMRNAKVAESGEPTASKSDRKVYEDAEALYRHLSHVRIADETSPMTNHPSLEPPKSISSVPHPDAACLTRLYVGAHPDAHSLSSSPR</sequence>
<dbReference type="GO" id="GO:0051301">
    <property type="term" value="P:cell division"/>
    <property type="evidence" value="ECO:0007669"/>
    <property type="project" value="UniProtKB-KW"/>
</dbReference>
<feature type="compositionally biased region" description="Polar residues" evidence="5">
    <location>
        <begin position="1570"/>
        <end position="1582"/>
    </location>
</feature>
<dbReference type="GO" id="GO:0005938">
    <property type="term" value="C:cell cortex"/>
    <property type="evidence" value="ECO:0007669"/>
    <property type="project" value="TreeGrafter"/>
</dbReference>
<feature type="region of interest" description="Disordered" evidence="5">
    <location>
        <begin position="341"/>
        <end position="360"/>
    </location>
</feature>
<dbReference type="GO" id="GO:0016324">
    <property type="term" value="C:apical plasma membrane"/>
    <property type="evidence" value="ECO:0007669"/>
    <property type="project" value="TreeGrafter"/>
</dbReference>
<feature type="compositionally biased region" description="Low complexity" evidence="5">
    <location>
        <begin position="1374"/>
        <end position="1390"/>
    </location>
</feature>
<feature type="region of interest" description="Disordered" evidence="5">
    <location>
        <begin position="1525"/>
        <end position="1591"/>
    </location>
</feature>
<feature type="region of interest" description="Disordered" evidence="5">
    <location>
        <begin position="1013"/>
        <end position="1038"/>
    </location>
</feature>
<feature type="region of interest" description="Disordered" evidence="5">
    <location>
        <begin position="142"/>
        <end position="184"/>
    </location>
</feature>
<protein>
    <submittedName>
        <fullName evidence="8">PDZ domain-containing protein</fullName>
    </submittedName>
</protein>
<dbReference type="PANTHER" id="PTHR16484:SF17">
    <property type="entry name" value="BAZOOKA, ISOFORM B"/>
    <property type="match status" value="1"/>
</dbReference>
<dbReference type="Proteomes" id="UP000887562">
    <property type="component" value="Unplaced"/>
</dbReference>
<name>A0A915EZ15_9CEST</name>
<dbReference type="GO" id="GO:0051660">
    <property type="term" value="P:establishment of centrosome localization"/>
    <property type="evidence" value="ECO:0007669"/>
    <property type="project" value="TreeGrafter"/>
</dbReference>
<feature type="compositionally biased region" description="Gly residues" evidence="5">
    <location>
        <begin position="155"/>
        <end position="168"/>
    </location>
</feature>
<evidence type="ECO:0000313" key="8">
    <source>
        <dbReference type="WBParaSite" id="maker-E.canG7_contigs_4758-snap-gene-1.51-mRNA-1"/>
    </source>
</evidence>
<proteinExistence type="inferred from homology"/>
<accession>A0A915EZ15</accession>
<evidence type="ECO:0000259" key="6">
    <source>
        <dbReference type="PROSITE" id="PS50106"/>
    </source>
</evidence>
<dbReference type="InterPro" id="IPR052213">
    <property type="entry name" value="PAR3"/>
</dbReference>
<dbReference type="InterPro" id="IPR001478">
    <property type="entry name" value="PDZ"/>
</dbReference>
<dbReference type="GO" id="GO:0045197">
    <property type="term" value="P:establishment or maintenance of epithelial cell apical/basal polarity"/>
    <property type="evidence" value="ECO:0007669"/>
    <property type="project" value="TreeGrafter"/>
</dbReference>
<feature type="compositionally biased region" description="Low complexity" evidence="5">
    <location>
        <begin position="583"/>
        <end position="596"/>
    </location>
</feature>
<dbReference type="GO" id="GO:0005912">
    <property type="term" value="C:adherens junction"/>
    <property type="evidence" value="ECO:0007669"/>
    <property type="project" value="TreeGrafter"/>
</dbReference>
<dbReference type="GO" id="GO:0030010">
    <property type="term" value="P:establishment of cell polarity"/>
    <property type="evidence" value="ECO:0007669"/>
    <property type="project" value="TreeGrafter"/>
</dbReference>
<feature type="region of interest" description="Disordered" evidence="5">
    <location>
        <begin position="864"/>
        <end position="894"/>
    </location>
</feature>
<dbReference type="PANTHER" id="PTHR16484">
    <property type="entry name" value="PARTITIONING DEFECTIVE 3 RELATED"/>
    <property type="match status" value="1"/>
</dbReference>
<feature type="region of interest" description="Disordered" evidence="5">
    <location>
        <begin position="1283"/>
        <end position="1306"/>
    </location>
</feature>
<feature type="domain" description="PDZ" evidence="6">
    <location>
        <begin position="1153"/>
        <end position="1205"/>
    </location>
</feature>
<dbReference type="GO" id="GO:0043296">
    <property type="term" value="C:apical junction complex"/>
    <property type="evidence" value="ECO:0007669"/>
    <property type="project" value="TreeGrafter"/>
</dbReference>
<organism evidence="7 8">
    <name type="scientific">Echinococcus canadensis</name>
    <dbReference type="NCBI Taxonomy" id="519352"/>
    <lineage>
        <taxon>Eukaryota</taxon>
        <taxon>Metazoa</taxon>
        <taxon>Spiralia</taxon>
        <taxon>Lophotrochozoa</taxon>
        <taxon>Platyhelminthes</taxon>
        <taxon>Cestoda</taxon>
        <taxon>Eucestoda</taxon>
        <taxon>Cyclophyllidea</taxon>
        <taxon>Taeniidae</taxon>
        <taxon>Echinococcus</taxon>
        <taxon>Echinococcus canadensis group</taxon>
    </lineage>
</organism>
<evidence type="ECO:0000256" key="5">
    <source>
        <dbReference type="SAM" id="MobiDB-lite"/>
    </source>
</evidence>
<feature type="compositionally biased region" description="Low complexity" evidence="5">
    <location>
        <begin position="144"/>
        <end position="154"/>
    </location>
</feature>
<dbReference type="GO" id="GO:0000226">
    <property type="term" value="P:microtubule cytoskeleton organization"/>
    <property type="evidence" value="ECO:0007669"/>
    <property type="project" value="TreeGrafter"/>
</dbReference>
<dbReference type="Gene3D" id="3.10.20.90">
    <property type="entry name" value="Phosphatidylinositol 3-kinase Catalytic Subunit, Chain A, domain 1"/>
    <property type="match status" value="1"/>
</dbReference>
<dbReference type="InterPro" id="IPR036034">
    <property type="entry name" value="PDZ_sf"/>
</dbReference>
<feature type="region of interest" description="Disordered" evidence="5">
    <location>
        <begin position="289"/>
        <end position="314"/>
    </location>
</feature>
<feature type="region of interest" description="Disordered" evidence="5">
    <location>
        <begin position="1346"/>
        <end position="1433"/>
    </location>
</feature>
<dbReference type="SMART" id="SM00228">
    <property type="entry name" value="PDZ"/>
    <property type="match status" value="3"/>
</dbReference>
<feature type="compositionally biased region" description="Polar residues" evidence="5">
    <location>
        <begin position="885"/>
        <end position="894"/>
    </location>
</feature>
<dbReference type="Gene3D" id="2.30.42.10">
    <property type="match status" value="3"/>
</dbReference>
<evidence type="ECO:0000256" key="3">
    <source>
        <dbReference type="ARBA" id="ARBA00022737"/>
    </source>
</evidence>
<evidence type="ECO:0000256" key="1">
    <source>
        <dbReference type="ARBA" id="ARBA00005358"/>
    </source>
</evidence>
<dbReference type="SUPFAM" id="SSF50156">
    <property type="entry name" value="PDZ domain-like"/>
    <property type="match status" value="3"/>
</dbReference>
<feature type="domain" description="PDZ" evidence="6">
    <location>
        <begin position="734"/>
        <end position="812"/>
    </location>
</feature>
<feature type="region of interest" description="Disordered" evidence="5">
    <location>
        <begin position="1803"/>
        <end position="1844"/>
    </location>
</feature>
<comment type="similarity">
    <text evidence="1">Belongs to the PAR3 family.</text>
</comment>
<feature type="compositionally biased region" description="Low complexity" evidence="5">
    <location>
        <begin position="393"/>
        <end position="410"/>
    </location>
</feature>
<reference evidence="8" key="1">
    <citation type="submission" date="2022-11" db="UniProtKB">
        <authorList>
            <consortium name="WormBaseParasite"/>
        </authorList>
    </citation>
    <scope>IDENTIFICATION</scope>
</reference>